<dbReference type="FunFam" id="2.60.40.10:FF:001230">
    <property type="entry name" value="Immunoglobulin kappa variable 8-16"/>
    <property type="match status" value="1"/>
</dbReference>
<reference evidence="4" key="1">
    <citation type="submission" date="2011-12" db="EMBL/GenBank/DDBJ databases">
        <title>The Draft Genome of Lepisosteus oculatus.</title>
        <authorList>
            <consortium name="The Broad Institute Genome Assembly &amp; Analysis Group"/>
            <consortium name="Computational R&amp;D Group"/>
            <consortium name="and Sequencing Platform"/>
            <person name="Di Palma F."/>
            <person name="Alfoldi J."/>
            <person name="Johnson J."/>
            <person name="Berlin A."/>
            <person name="Gnerre S."/>
            <person name="Jaffe D."/>
            <person name="MacCallum I."/>
            <person name="Young S."/>
            <person name="Walker B.J."/>
            <person name="Lander E.S."/>
            <person name="Lindblad-Toh K."/>
        </authorList>
    </citation>
    <scope>NUCLEOTIDE SEQUENCE [LARGE SCALE GENOMIC DNA]</scope>
</reference>
<dbReference type="GO" id="GO:0019814">
    <property type="term" value="C:immunoglobulin complex"/>
    <property type="evidence" value="ECO:0000318"/>
    <property type="project" value="GO_Central"/>
</dbReference>
<feature type="signal peptide" evidence="1">
    <location>
        <begin position="1"/>
        <end position="20"/>
    </location>
</feature>
<dbReference type="InterPro" id="IPR050150">
    <property type="entry name" value="IgV_Light_Chain"/>
</dbReference>
<feature type="domain" description="Ig-like" evidence="2">
    <location>
        <begin position="36"/>
        <end position="118"/>
    </location>
</feature>
<dbReference type="InParanoid" id="W5MIX7"/>
<dbReference type="InterPro" id="IPR036179">
    <property type="entry name" value="Ig-like_dom_sf"/>
</dbReference>
<evidence type="ECO:0000313" key="4">
    <source>
        <dbReference type="Proteomes" id="UP000018468"/>
    </source>
</evidence>
<dbReference type="SMART" id="SM00409">
    <property type="entry name" value="IG"/>
    <property type="match status" value="1"/>
</dbReference>
<organism evidence="3 4">
    <name type="scientific">Lepisosteus oculatus</name>
    <name type="common">Spotted gar</name>
    <dbReference type="NCBI Taxonomy" id="7918"/>
    <lineage>
        <taxon>Eukaryota</taxon>
        <taxon>Metazoa</taxon>
        <taxon>Chordata</taxon>
        <taxon>Craniata</taxon>
        <taxon>Vertebrata</taxon>
        <taxon>Euteleostomi</taxon>
        <taxon>Actinopterygii</taxon>
        <taxon>Neopterygii</taxon>
        <taxon>Holostei</taxon>
        <taxon>Semionotiformes</taxon>
        <taxon>Lepisosteidae</taxon>
        <taxon>Lepisosteus</taxon>
    </lineage>
</organism>
<dbReference type="PROSITE" id="PS50835">
    <property type="entry name" value="IG_LIKE"/>
    <property type="match status" value="1"/>
</dbReference>
<dbReference type="SUPFAM" id="SSF48726">
    <property type="entry name" value="Immunoglobulin"/>
    <property type="match status" value="1"/>
</dbReference>
<reference evidence="3" key="3">
    <citation type="submission" date="2025-09" db="UniProtKB">
        <authorList>
            <consortium name="Ensembl"/>
        </authorList>
    </citation>
    <scope>IDENTIFICATION</scope>
</reference>
<evidence type="ECO:0000259" key="2">
    <source>
        <dbReference type="PROSITE" id="PS50835"/>
    </source>
</evidence>
<dbReference type="InterPro" id="IPR003599">
    <property type="entry name" value="Ig_sub"/>
</dbReference>
<reference evidence="3" key="2">
    <citation type="submission" date="2025-08" db="UniProtKB">
        <authorList>
            <consortium name="Ensembl"/>
        </authorList>
    </citation>
    <scope>IDENTIFICATION</scope>
</reference>
<proteinExistence type="predicted"/>
<feature type="chain" id="PRO_5004867827" description="Ig-like domain-containing protein" evidence="1">
    <location>
        <begin position="21"/>
        <end position="118"/>
    </location>
</feature>
<dbReference type="Gene3D" id="2.60.40.10">
    <property type="entry name" value="Immunoglobulins"/>
    <property type="match status" value="1"/>
</dbReference>
<sequence length="118" mass="13066">MASLGMIVCTLVLFAQESRGDIVVTQSPTFLSAPLGGTVKINCKSVTAIDDDMAWYHQRPGQEPKLLIYEGPKRFTGVPDRFSASGYDFDFNLTISNIQAEDAGDYYCQQHEARPLTQ</sequence>
<dbReference type="Pfam" id="PF07686">
    <property type="entry name" value="V-set"/>
    <property type="match status" value="1"/>
</dbReference>
<dbReference type="Bgee" id="ENSLOCG00000006894">
    <property type="expression patterns" value="Expressed in bone element and 7 other cell types or tissues"/>
</dbReference>
<keyword evidence="4" id="KW-1185">Reference proteome</keyword>
<dbReference type="EMBL" id="AHAT01036346">
    <property type="status" value="NOT_ANNOTATED_CDS"/>
    <property type="molecule type" value="Genomic_DNA"/>
</dbReference>
<protein>
    <recommendedName>
        <fullName evidence="2">Ig-like domain-containing protein</fullName>
    </recommendedName>
</protein>
<dbReference type="AlphaFoldDB" id="W5MIX7"/>
<dbReference type="eggNOG" id="ENOG502SQSD">
    <property type="taxonomic scope" value="Eukaryota"/>
</dbReference>
<dbReference type="HOGENOM" id="CLU_077975_4_1_1"/>
<dbReference type="STRING" id="7918.ENSLOCP00000008336"/>
<dbReference type="InterPro" id="IPR013106">
    <property type="entry name" value="Ig_V-set"/>
</dbReference>
<dbReference type="InterPro" id="IPR013783">
    <property type="entry name" value="Ig-like_fold"/>
</dbReference>
<dbReference type="OMA" id="QWDCLSC"/>
<dbReference type="Proteomes" id="UP000018468">
    <property type="component" value="Linkage group LG22"/>
</dbReference>
<accession>W5MIX7</accession>
<dbReference type="SMART" id="SM00406">
    <property type="entry name" value="IGv"/>
    <property type="match status" value="1"/>
</dbReference>
<dbReference type="InterPro" id="IPR007110">
    <property type="entry name" value="Ig-like_dom"/>
</dbReference>
<dbReference type="GeneTree" id="ENSGT00940000154869"/>
<name>W5MIX7_LEPOC</name>
<evidence type="ECO:0000313" key="3">
    <source>
        <dbReference type="Ensembl" id="ENSLOCP00000008336.1"/>
    </source>
</evidence>
<keyword evidence="1" id="KW-0732">Signal</keyword>
<dbReference type="Ensembl" id="ENSLOCT00000008346.1">
    <property type="protein sequence ID" value="ENSLOCP00000008336.1"/>
    <property type="gene ID" value="ENSLOCG00000006894.1"/>
</dbReference>
<evidence type="ECO:0000256" key="1">
    <source>
        <dbReference type="SAM" id="SignalP"/>
    </source>
</evidence>
<dbReference type="PANTHER" id="PTHR23267">
    <property type="entry name" value="IMMUNOGLOBULIN LIGHT CHAIN"/>
    <property type="match status" value="1"/>
</dbReference>
<dbReference type="GO" id="GO:0006955">
    <property type="term" value="P:immune response"/>
    <property type="evidence" value="ECO:0000318"/>
    <property type="project" value="GO_Central"/>
</dbReference>